<dbReference type="Gramene" id="RZC68286">
    <property type="protein sequence ID" value="RZC68286"/>
    <property type="gene ID" value="C5167_031545"/>
</dbReference>
<proteinExistence type="predicted"/>
<protein>
    <submittedName>
        <fullName evidence="1">Uncharacterized protein</fullName>
    </submittedName>
</protein>
<evidence type="ECO:0000313" key="2">
    <source>
        <dbReference type="Proteomes" id="UP000316621"/>
    </source>
</evidence>
<organism evidence="1 2">
    <name type="scientific">Papaver somniferum</name>
    <name type="common">Opium poppy</name>
    <dbReference type="NCBI Taxonomy" id="3469"/>
    <lineage>
        <taxon>Eukaryota</taxon>
        <taxon>Viridiplantae</taxon>
        <taxon>Streptophyta</taxon>
        <taxon>Embryophyta</taxon>
        <taxon>Tracheophyta</taxon>
        <taxon>Spermatophyta</taxon>
        <taxon>Magnoliopsida</taxon>
        <taxon>Ranunculales</taxon>
        <taxon>Papaveraceae</taxon>
        <taxon>Papaveroideae</taxon>
        <taxon>Papaver</taxon>
    </lineage>
</organism>
<dbReference type="EMBL" id="CM010721">
    <property type="protein sequence ID" value="RZC68286.1"/>
    <property type="molecule type" value="Genomic_DNA"/>
</dbReference>
<evidence type="ECO:0000313" key="1">
    <source>
        <dbReference type="EMBL" id="RZC68286.1"/>
    </source>
</evidence>
<name>A0A4Y7K629_PAPSO</name>
<keyword evidence="2" id="KW-1185">Reference proteome</keyword>
<dbReference type="AlphaFoldDB" id="A0A4Y7K629"/>
<sequence>MVTKVLLFVSGDGYPVRGASGEKNFQIRIMGFFRFGFAMNNAAGLLPNPAIDPRAGH</sequence>
<accession>A0A4Y7K629</accession>
<gene>
    <name evidence="1" type="ORF">C5167_031545</name>
</gene>
<reference evidence="1 2" key="1">
    <citation type="journal article" date="2018" name="Science">
        <title>The opium poppy genome and morphinan production.</title>
        <authorList>
            <person name="Guo L."/>
            <person name="Winzer T."/>
            <person name="Yang X."/>
            <person name="Li Y."/>
            <person name="Ning Z."/>
            <person name="He Z."/>
            <person name="Teodor R."/>
            <person name="Lu Y."/>
            <person name="Bowser T.A."/>
            <person name="Graham I.A."/>
            <person name="Ye K."/>
        </authorList>
    </citation>
    <scope>NUCLEOTIDE SEQUENCE [LARGE SCALE GENOMIC DNA]</scope>
    <source>
        <strain evidence="2">cv. HN1</strain>
        <tissue evidence="1">Leaves</tissue>
    </source>
</reference>
<dbReference type="Proteomes" id="UP000316621">
    <property type="component" value="Chromosome 7"/>
</dbReference>